<reference evidence="6" key="1">
    <citation type="journal article" date="2021" name="PeerJ">
        <title>Extensive microbial diversity within the chicken gut microbiome revealed by metagenomics and culture.</title>
        <authorList>
            <person name="Gilroy R."/>
            <person name="Ravi A."/>
            <person name="Getino M."/>
            <person name="Pursley I."/>
            <person name="Horton D.L."/>
            <person name="Alikhan N.F."/>
            <person name="Baker D."/>
            <person name="Gharbi K."/>
            <person name="Hall N."/>
            <person name="Watson M."/>
            <person name="Adriaenssens E.M."/>
            <person name="Foster-Nyarko E."/>
            <person name="Jarju S."/>
            <person name="Secka A."/>
            <person name="Antonio M."/>
            <person name="Oren A."/>
            <person name="Chaudhuri R.R."/>
            <person name="La Ragione R."/>
            <person name="Hildebrand F."/>
            <person name="Pallen M.J."/>
        </authorList>
    </citation>
    <scope>NUCLEOTIDE SEQUENCE</scope>
    <source>
        <strain evidence="6">ChiBcec1-1093</strain>
    </source>
</reference>
<dbReference type="GO" id="GO:0003677">
    <property type="term" value="F:DNA binding"/>
    <property type="evidence" value="ECO:0007669"/>
    <property type="project" value="UniProtKB-KW"/>
</dbReference>
<proteinExistence type="inferred from homology"/>
<dbReference type="InterPro" id="IPR000847">
    <property type="entry name" value="LysR_HTH_N"/>
</dbReference>
<dbReference type="InterPro" id="IPR036390">
    <property type="entry name" value="WH_DNA-bd_sf"/>
</dbReference>
<dbReference type="Proteomes" id="UP000824101">
    <property type="component" value="Unassembled WGS sequence"/>
</dbReference>
<dbReference type="PANTHER" id="PTHR30419">
    <property type="entry name" value="HTH-TYPE TRANSCRIPTIONAL REGULATOR YBHD"/>
    <property type="match status" value="1"/>
</dbReference>
<dbReference type="GO" id="GO:0005829">
    <property type="term" value="C:cytosol"/>
    <property type="evidence" value="ECO:0007669"/>
    <property type="project" value="TreeGrafter"/>
</dbReference>
<evidence type="ECO:0000256" key="3">
    <source>
        <dbReference type="ARBA" id="ARBA00023125"/>
    </source>
</evidence>
<comment type="similarity">
    <text evidence="1">Belongs to the LysR transcriptional regulatory family.</text>
</comment>
<feature type="domain" description="HTH lysR-type" evidence="5">
    <location>
        <begin position="1"/>
        <end position="57"/>
    </location>
</feature>
<organism evidence="6 7">
    <name type="scientific">Candidatus Lachnoclostridium stercorigallinarum</name>
    <dbReference type="NCBI Taxonomy" id="2838634"/>
    <lineage>
        <taxon>Bacteria</taxon>
        <taxon>Bacillati</taxon>
        <taxon>Bacillota</taxon>
        <taxon>Clostridia</taxon>
        <taxon>Lachnospirales</taxon>
        <taxon>Lachnospiraceae</taxon>
    </lineage>
</organism>
<dbReference type="PRINTS" id="PR00039">
    <property type="entry name" value="HTHLYSR"/>
</dbReference>
<evidence type="ECO:0000313" key="7">
    <source>
        <dbReference type="Proteomes" id="UP000824101"/>
    </source>
</evidence>
<dbReference type="GO" id="GO:0003700">
    <property type="term" value="F:DNA-binding transcription factor activity"/>
    <property type="evidence" value="ECO:0007669"/>
    <property type="project" value="InterPro"/>
</dbReference>
<evidence type="ECO:0000256" key="4">
    <source>
        <dbReference type="ARBA" id="ARBA00023163"/>
    </source>
</evidence>
<dbReference type="InterPro" id="IPR005119">
    <property type="entry name" value="LysR_subst-bd"/>
</dbReference>
<dbReference type="InterPro" id="IPR050950">
    <property type="entry name" value="HTH-type_LysR_regulators"/>
</dbReference>
<sequence length="314" mass="35947">MERDIDYVIAVAECGSISQAAEVLYISQPSLSRYLSSLENDLGVNLFIRTINGTELTEAGKLYVEYAKEIKRLRSTMKMKLREMQKAEVRRIRIGMTLNAISLSAFNVAAKVKAKYPDCEVELFNLLSKDIPATLKEGKYDFAIGPDLGWPQELIFEKFYQDPLILVVPDRYDIESFARYQDGLHLPLVDLRRLPQMDYILQDETTAVRKEFDQICRNLGFRIEPKMEVTSSTIAIQAAENQMGCCVAALGHLAFLNNREKLRFYQISDKDYSAAGVIRMRGRKLLEEEKYCISCIKKAMLEGEQEILKRIRGV</sequence>
<dbReference type="Pfam" id="PF03466">
    <property type="entry name" value="LysR_substrate"/>
    <property type="match status" value="1"/>
</dbReference>
<dbReference type="SUPFAM" id="SSF46785">
    <property type="entry name" value="Winged helix' DNA-binding domain"/>
    <property type="match status" value="1"/>
</dbReference>
<keyword evidence="2" id="KW-0805">Transcription regulation</keyword>
<accession>A0A9D2GFR4</accession>
<comment type="caution">
    <text evidence="6">The sequence shown here is derived from an EMBL/GenBank/DDBJ whole genome shotgun (WGS) entry which is preliminary data.</text>
</comment>
<dbReference type="EMBL" id="DXBC01000062">
    <property type="protein sequence ID" value="HIZ78958.1"/>
    <property type="molecule type" value="Genomic_DNA"/>
</dbReference>
<keyword evidence="4" id="KW-0804">Transcription</keyword>
<evidence type="ECO:0000256" key="1">
    <source>
        <dbReference type="ARBA" id="ARBA00009437"/>
    </source>
</evidence>
<dbReference type="SUPFAM" id="SSF53850">
    <property type="entry name" value="Periplasmic binding protein-like II"/>
    <property type="match status" value="1"/>
</dbReference>
<dbReference type="Pfam" id="PF00126">
    <property type="entry name" value="HTH_1"/>
    <property type="match status" value="1"/>
</dbReference>
<keyword evidence="3" id="KW-0238">DNA-binding</keyword>
<dbReference type="FunFam" id="1.10.10.10:FF:000001">
    <property type="entry name" value="LysR family transcriptional regulator"/>
    <property type="match status" value="1"/>
</dbReference>
<dbReference type="PANTHER" id="PTHR30419:SF8">
    <property type="entry name" value="NITROGEN ASSIMILATION TRANSCRIPTIONAL ACTIVATOR-RELATED"/>
    <property type="match status" value="1"/>
</dbReference>
<evidence type="ECO:0000256" key="2">
    <source>
        <dbReference type="ARBA" id="ARBA00023015"/>
    </source>
</evidence>
<name>A0A9D2GFR4_9FIRM</name>
<dbReference type="Gene3D" id="3.40.190.290">
    <property type="match status" value="1"/>
</dbReference>
<dbReference type="Gene3D" id="1.10.10.10">
    <property type="entry name" value="Winged helix-like DNA-binding domain superfamily/Winged helix DNA-binding domain"/>
    <property type="match status" value="1"/>
</dbReference>
<evidence type="ECO:0000259" key="5">
    <source>
        <dbReference type="PROSITE" id="PS50931"/>
    </source>
</evidence>
<dbReference type="InterPro" id="IPR036388">
    <property type="entry name" value="WH-like_DNA-bd_sf"/>
</dbReference>
<reference evidence="6" key="2">
    <citation type="submission" date="2021-04" db="EMBL/GenBank/DDBJ databases">
        <authorList>
            <person name="Gilroy R."/>
        </authorList>
    </citation>
    <scope>NUCLEOTIDE SEQUENCE</scope>
    <source>
        <strain evidence="6">ChiBcec1-1093</strain>
    </source>
</reference>
<gene>
    <name evidence="6" type="ORF">IAA17_04155</name>
</gene>
<dbReference type="AlphaFoldDB" id="A0A9D2GFR4"/>
<dbReference type="CDD" id="cd05466">
    <property type="entry name" value="PBP2_LTTR_substrate"/>
    <property type="match status" value="1"/>
</dbReference>
<protein>
    <submittedName>
        <fullName evidence="6">LysR family transcriptional regulator</fullName>
    </submittedName>
</protein>
<dbReference type="PROSITE" id="PS50931">
    <property type="entry name" value="HTH_LYSR"/>
    <property type="match status" value="1"/>
</dbReference>
<evidence type="ECO:0000313" key="6">
    <source>
        <dbReference type="EMBL" id="HIZ78958.1"/>
    </source>
</evidence>